<evidence type="ECO:0000313" key="4">
    <source>
        <dbReference type="Proteomes" id="UP000625711"/>
    </source>
</evidence>
<dbReference type="InterPro" id="IPR036867">
    <property type="entry name" value="R3H_dom_sf"/>
</dbReference>
<sequence length="253" mass="29562">MTVIKGQKAYFIKPGSSQASDTESLHLGSTSASDTESLNNEPITRPRIIPFKSSPSEEPLYFHKSFGRRKLRRYYNRCILQTLEEEDETQNVVDAHKSPLTRLLEDSKAIEFWNKFIEKSEEEQENILNSLTIRDQKNKYNDNDSDTNYQLGWISSRTKKTFKSKKNLSIETIKDCENDMLQFFLKTPNDFYIRDPPTSFDKLLLKVIARYHGLQTKTVSIDGKEKPCIQIFNTNEHWVKANCFLTDFIQQLR</sequence>
<feature type="compositionally biased region" description="Polar residues" evidence="1">
    <location>
        <begin position="15"/>
        <end position="42"/>
    </location>
</feature>
<dbReference type="OrthoDB" id="75169at2759"/>
<proteinExistence type="predicted"/>
<protein>
    <recommendedName>
        <fullName evidence="2">R3H-associated N-terminal domain-containing protein</fullName>
    </recommendedName>
</protein>
<accession>A0A834HUZ8</accession>
<dbReference type="PANTHER" id="PTHR32019:SF2">
    <property type="entry name" value="R3H DOMAIN-CONTAINING PROTEIN 4"/>
    <property type="match status" value="1"/>
</dbReference>
<dbReference type="Pfam" id="PF13902">
    <property type="entry name" value="R3H-assoc"/>
    <property type="match status" value="1"/>
</dbReference>
<evidence type="ECO:0000256" key="1">
    <source>
        <dbReference type="SAM" id="MobiDB-lite"/>
    </source>
</evidence>
<feature type="region of interest" description="Disordered" evidence="1">
    <location>
        <begin position="14"/>
        <end position="48"/>
    </location>
</feature>
<comment type="caution">
    <text evidence="3">The sequence shown here is derived from an EMBL/GenBank/DDBJ whole genome shotgun (WGS) entry which is preliminary data.</text>
</comment>
<dbReference type="EMBL" id="JAACXV010014320">
    <property type="protein sequence ID" value="KAF7268479.1"/>
    <property type="molecule type" value="Genomic_DNA"/>
</dbReference>
<dbReference type="Proteomes" id="UP000625711">
    <property type="component" value="Unassembled WGS sequence"/>
</dbReference>
<name>A0A834HUZ8_RHYFE</name>
<feature type="domain" description="R3H-associated N-terminal" evidence="2">
    <location>
        <begin position="61"/>
        <end position="163"/>
    </location>
</feature>
<organism evidence="3 4">
    <name type="scientific">Rhynchophorus ferrugineus</name>
    <name type="common">Red palm weevil</name>
    <name type="synonym">Curculio ferrugineus</name>
    <dbReference type="NCBI Taxonomy" id="354439"/>
    <lineage>
        <taxon>Eukaryota</taxon>
        <taxon>Metazoa</taxon>
        <taxon>Ecdysozoa</taxon>
        <taxon>Arthropoda</taxon>
        <taxon>Hexapoda</taxon>
        <taxon>Insecta</taxon>
        <taxon>Pterygota</taxon>
        <taxon>Neoptera</taxon>
        <taxon>Endopterygota</taxon>
        <taxon>Coleoptera</taxon>
        <taxon>Polyphaga</taxon>
        <taxon>Cucujiformia</taxon>
        <taxon>Curculionidae</taxon>
        <taxon>Dryophthorinae</taxon>
        <taxon>Rhynchophorus</taxon>
    </lineage>
</organism>
<dbReference type="PANTHER" id="PTHR32019">
    <property type="entry name" value="R3H DOMAIN-CONTAINING PROTEIN 4"/>
    <property type="match status" value="1"/>
</dbReference>
<dbReference type="GO" id="GO:0003676">
    <property type="term" value="F:nucleic acid binding"/>
    <property type="evidence" value="ECO:0007669"/>
    <property type="project" value="InterPro"/>
</dbReference>
<evidence type="ECO:0000313" key="3">
    <source>
        <dbReference type="EMBL" id="KAF7268479.1"/>
    </source>
</evidence>
<dbReference type="InterPro" id="IPR039629">
    <property type="entry name" value="R3HDM4"/>
</dbReference>
<dbReference type="InterPro" id="IPR025952">
    <property type="entry name" value="R3H-assoc_dom"/>
</dbReference>
<reference evidence="3" key="1">
    <citation type="submission" date="2020-08" db="EMBL/GenBank/DDBJ databases">
        <title>Genome sequencing and assembly of the red palm weevil Rhynchophorus ferrugineus.</title>
        <authorList>
            <person name="Dias G.B."/>
            <person name="Bergman C.M."/>
            <person name="Manee M."/>
        </authorList>
    </citation>
    <scope>NUCLEOTIDE SEQUENCE</scope>
    <source>
        <strain evidence="3">AA-2017</strain>
        <tissue evidence="3">Whole larva</tissue>
    </source>
</reference>
<gene>
    <name evidence="3" type="ORF">GWI33_018364</name>
</gene>
<dbReference type="SUPFAM" id="SSF82708">
    <property type="entry name" value="R3H domain"/>
    <property type="match status" value="1"/>
</dbReference>
<keyword evidence="4" id="KW-1185">Reference proteome</keyword>
<evidence type="ECO:0000259" key="2">
    <source>
        <dbReference type="Pfam" id="PF13902"/>
    </source>
</evidence>
<dbReference type="AlphaFoldDB" id="A0A834HUZ8"/>